<reference evidence="3" key="1">
    <citation type="submission" date="2022-11" db="EMBL/GenBank/DDBJ databases">
        <title>Draft genome sequence of Hoeflea poritis E7-10 and Hoeflea prorocentri PM5-8, separated from scleractinian coral Porites lutea and marine dinoflagellate.</title>
        <authorList>
            <person name="Zhang G."/>
            <person name="Wei Q."/>
            <person name="Cai L."/>
        </authorList>
    </citation>
    <scope>NUCLEOTIDE SEQUENCE</scope>
    <source>
        <strain evidence="3">PM5-8</strain>
    </source>
</reference>
<protein>
    <submittedName>
        <fullName evidence="3">AAA family ATPase</fullName>
    </submittedName>
</protein>
<feature type="coiled-coil region" evidence="1">
    <location>
        <begin position="241"/>
        <end position="268"/>
    </location>
</feature>
<dbReference type="RefSeq" id="WP_267989476.1">
    <property type="nucleotide sequence ID" value="NZ_JAPJZI010000001.1"/>
</dbReference>
<gene>
    <name evidence="3" type="ORF">OQ273_05540</name>
</gene>
<keyword evidence="4" id="KW-1185">Reference proteome</keyword>
<comment type="caution">
    <text evidence="3">The sequence shown here is derived from an EMBL/GenBank/DDBJ whole genome shotgun (WGS) entry which is preliminary data.</text>
</comment>
<name>A0A9X3ZGH5_9HYPH</name>
<dbReference type="SUPFAM" id="SSF52540">
    <property type="entry name" value="P-loop containing nucleoside triphosphate hydrolases"/>
    <property type="match status" value="1"/>
</dbReference>
<keyword evidence="1" id="KW-0175">Coiled coil</keyword>
<feature type="domain" description="RecF/RecN/SMC N-terminal" evidence="2">
    <location>
        <begin position="4"/>
        <end position="619"/>
    </location>
</feature>
<evidence type="ECO:0000313" key="3">
    <source>
        <dbReference type="EMBL" id="MDA5398034.1"/>
    </source>
</evidence>
<dbReference type="InterPro" id="IPR027417">
    <property type="entry name" value="P-loop_NTPase"/>
</dbReference>
<organism evidence="3 4">
    <name type="scientific">Hoeflea prorocentri</name>
    <dbReference type="NCBI Taxonomy" id="1922333"/>
    <lineage>
        <taxon>Bacteria</taxon>
        <taxon>Pseudomonadati</taxon>
        <taxon>Pseudomonadota</taxon>
        <taxon>Alphaproteobacteria</taxon>
        <taxon>Hyphomicrobiales</taxon>
        <taxon>Rhizobiaceae</taxon>
        <taxon>Hoeflea</taxon>
    </lineage>
</organism>
<evidence type="ECO:0000256" key="1">
    <source>
        <dbReference type="SAM" id="Coils"/>
    </source>
</evidence>
<dbReference type="AlphaFoldDB" id="A0A9X3ZGH5"/>
<dbReference type="EMBL" id="JAPJZI010000001">
    <property type="protein sequence ID" value="MDA5398034.1"/>
    <property type="molecule type" value="Genomic_DNA"/>
</dbReference>
<proteinExistence type="predicted"/>
<evidence type="ECO:0000259" key="2">
    <source>
        <dbReference type="Pfam" id="PF02463"/>
    </source>
</evidence>
<accession>A0A9X3ZGH5</accession>
<dbReference type="Gene3D" id="3.40.50.300">
    <property type="entry name" value="P-loop containing nucleotide triphosphate hydrolases"/>
    <property type="match status" value="2"/>
</dbReference>
<sequence>MTKLRHLQVSAFRGARFPLPLDFGSKTKSLVIFGENASGKSTITDAIEWFIQDRVDHLWREDCKQEALRHVLADDDDACNVEVRFDGQNRNGTKSLSAELKTTTSFANDDTGDLVEALKGDRIILRHADIVKFLDERKGNKRKAIADIIGYEEITQFRDVIQQTNNTLKKEGAYTGAKQQSETLQGDMVDAAGQVVPDRLTFLGIAIGIVEPFNLKTVISDESSFAKALEELRGLGSSAEKIKAAERLAQLAKACDELKADIDHFLGEAATFIDTYNALAKERESVNKLRLSDFLTKGQAVIDSESYTDDACPFCLNPFDLTKLQTEVTQRLSEMAEIQGKFDTAKGLKDALLQTISGIGTRTKTISETYKDLAGCEALVSSAAGATVLLRTYYRGLGTAFDALAVFEQPEGFDKAVSDLRALCGSGAKKALEGAEKLGLTELEQKVATTLGTLDSLGRQVRDFERAQRIIDAYEAQILTLSTIFERFVTIQNAALQAVLDTISADVGAFYAKLHPKESVDNVRLTMVGEEGVEFEYSFHGTPTQPPRKYLSESHLNSLGVVLFLANARIFNKHAKFLVLDDIVTSFDTSHRRRLLRLLRDEFSDWQIIILTHENIWFDIIKKEMGQHGWLFHEVCSDDTNGILLENSPATLKEIIEQKKGKEDVTNDLRKLLELVLKNICHALEVRVAFRFNDINERRMADELISQLRSTLKSKSPDLLKTQIFSELAGSALIANLVSHDNPDKIVGEDIDVLLEDIEKLVSLFVCEHCSRHIRADIAVPGAKAISCRCGKTQIPWKA</sequence>
<evidence type="ECO:0000313" key="4">
    <source>
        <dbReference type="Proteomes" id="UP001151234"/>
    </source>
</evidence>
<dbReference type="PANTHER" id="PTHR32114">
    <property type="entry name" value="ABC TRANSPORTER ABCH.3"/>
    <property type="match status" value="1"/>
</dbReference>
<dbReference type="Proteomes" id="UP001151234">
    <property type="component" value="Unassembled WGS sequence"/>
</dbReference>
<dbReference type="PANTHER" id="PTHR32114:SF2">
    <property type="entry name" value="ABC TRANSPORTER ABCH.3"/>
    <property type="match status" value="1"/>
</dbReference>
<dbReference type="Pfam" id="PF02463">
    <property type="entry name" value="SMC_N"/>
    <property type="match status" value="1"/>
</dbReference>
<dbReference type="InterPro" id="IPR003395">
    <property type="entry name" value="RecF/RecN/SMC_N"/>
</dbReference>